<gene>
    <name evidence="1" type="ORF">BV25DRAFT_1963633</name>
</gene>
<comment type="caution">
    <text evidence="1">The sequence shown here is derived from an EMBL/GenBank/DDBJ whole genome shotgun (WGS) entry which is preliminary data.</text>
</comment>
<protein>
    <submittedName>
        <fullName evidence="1">Cytochrome P450</fullName>
    </submittedName>
</protein>
<organism evidence="1 2">
    <name type="scientific">Artomyces pyxidatus</name>
    <dbReference type="NCBI Taxonomy" id="48021"/>
    <lineage>
        <taxon>Eukaryota</taxon>
        <taxon>Fungi</taxon>
        <taxon>Dikarya</taxon>
        <taxon>Basidiomycota</taxon>
        <taxon>Agaricomycotina</taxon>
        <taxon>Agaricomycetes</taxon>
        <taxon>Russulales</taxon>
        <taxon>Auriscalpiaceae</taxon>
        <taxon>Artomyces</taxon>
    </lineage>
</organism>
<dbReference type="EMBL" id="MU277231">
    <property type="protein sequence ID" value="KAI0058839.1"/>
    <property type="molecule type" value="Genomic_DNA"/>
</dbReference>
<reference evidence="1" key="1">
    <citation type="submission" date="2021-03" db="EMBL/GenBank/DDBJ databases">
        <authorList>
            <consortium name="DOE Joint Genome Institute"/>
            <person name="Ahrendt S."/>
            <person name="Looney B.P."/>
            <person name="Miyauchi S."/>
            <person name="Morin E."/>
            <person name="Drula E."/>
            <person name="Courty P.E."/>
            <person name="Chicoki N."/>
            <person name="Fauchery L."/>
            <person name="Kohler A."/>
            <person name="Kuo A."/>
            <person name="Labutti K."/>
            <person name="Pangilinan J."/>
            <person name="Lipzen A."/>
            <person name="Riley R."/>
            <person name="Andreopoulos W."/>
            <person name="He G."/>
            <person name="Johnson J."/>
            <person name="Barry K.W."/>
            <person name="Grigoriev I.V."/>
            <person name="Nagy L."/>
            <person name="Hibbett D."/>
            <person name="Henrissat B."/>
            <person name="Matheny P.B."/>
            <person name="Labbe J."/>
            <person name="Martin F."/>
        </authorList>
    </citation>
    <scope>NUCLEOTIDE SEQUENCE</scope>
    <source>
        <strain evidence="1">HHB10654</strain>
    </source>
</reference>
<evidence type="ECO:0000313" key="2">
    <source>
        <dbReference type="Proteomes" id="UP000814140"/>
    </source>
</evidence>
<dbReference type="Proteomes" id="UP000814140">
    <property type="component" value="Unassembled WGS sequence"/>
</dbReference>
<evidence type="ECO:0000313" key="1">
    <source>
        <dbReference type="EMBL" id="KAI0058839.1"/>
    </source>
</evidence>
<sequence>MFVAILSVLLSAFLAFYTWLRLRKYWRKGPPLPPGPRPHFLLGNLRDVPRGGYEWLALENLSKTYGSDIIHFQVLGRHIVSINSFKAANDLLDKKSGIYSDRPRLARVKQLLGWRWILVTMSYHEGFAAHRRLVQQSFQPNIVTSMHRPVMRREVHKLLGNLLTTPDDFRVHLKSMAGAIIMMVTYGYQVAPKDDPYVKLAEDANRSVESTTPGAHFVDFFPILQHLPALLFEFKRRALVTRKLAHELRNAPFQMVKERMAAGTALPSMVTSLLENEAASEATDAEELIKNCAAAAYSAGADTTAVTLTNFFLAMITHPQVQERARLELDEVVGRDRLPSFDDRPRLPYISCIVKELLRWKAVSPLGIPHCTTTDDIYQGMFIPKGTSVLANISAMLHDESMYADPDDFNPDRFVSGADGSEGAQDPSRIAFGFGRRICPGRFFADDTLWLAVANILHVFKIEKKKGPDGSVLEPSVTWASGAVSIPSPFACEIAPRLAEADNLIPSSE</sequence>
<keyword evidence="2" id="KW-1185">Reference proteome</keyword>
<accession>A0ACB8SQH5</accession>
<proteinExistence type="predicted"/>
<name>A0ACB8SQH5_9AGAM</name>
<reference evidence="1" key="2">
    <citation type="journal article" date="2022" name="New Phytol.">
        <title>Evolutionary transition to the ectomycorrhizal habit in the genomes of a hyperdiverse lineage of mushroom-forming fungi.</title>
        <authorList>
            <person name="Looney B."/>
            <person name="Miyauchi S."/>
            <person name="Morin E."/>
            <person name="Drula E."/>
            <person name="Courty P.E."/>
            <person name="Kohler A."/>
            <person name="Kuo A."/>
            <person name="LaButti K."/>
            <person name="Pangilinan J."/>
            <person name="Lipzen A."/>
            <person name="Riley R."/>
            <person name="Andreopoulos W."/>
            <person name="He G."/>
            <person name="Johnson J."/>
            <person name="Nolan M."/>
            <person name="Tritt A."/>
            <person name="Barry K.W."/>
            <person name="Grigoriev I.V."/>
            <person name="Nagy L.G."/>
            <person name="Hibbett D."/>
            <person name="Henrissat B."/>
            <person name="Matheny P.B."/>
            <person name="Labbe J."/>
            <person name="Martin F.M."/>
        </authorList>
    </citation>
    <scope>NUCLEOTIDE SEQUENCE</scope>
    <source>
        <strain evidence="1">HHB10654</strain>
    </source>
</reference>